<name>A0ABV7FX97_9PROT</name>
<keyword evidence="4" id="KW-1185">Reference proteome</keyword>
<evidence type="ECO:0000256" key="1">
    <source>
        <dbReference type="SAM" id="MobiDB-lite"/>
    </source>
</evidence>
<comment type="caution">
    <text evidence="3">The sequence shown here is derived from an EMBL/GenBank/DDBJ whole genome shotgun (WGS) entry which is preliminary data.</text>
</comment>
<protein>
    <submittedName>
        <fullName evidence="3">Uncharacterized protein</fullName>
    </submittedName>
</protein>
<evidence type="ECO:0000313" key="4">
    <source>
        <dbReference type="Proteomes" id="UP001595593"/>
    </source>
</evidence>
<feature type="region of interest" description="Disordered" evidence="1">
    <location>
        <begin position="42"/>
        <end position="119"/>
    </location>
</feature>
<dbReference type="RefSeq" id="WP_379593248.1">
    <property type="nucleotide sequence ID" value="NZ_JBHRTN010000004.1"/>
</dbReference>
<dbReference type="Proteomes" id="UP001595593">
    <property type="component" value="Unassembled WGS sequence"/>
</dbReference>
<feature type="chain" id="PRO_5047499472" evidence="2">
    <location>
        <begin position="24"/>
        <end position="143"/>
    </location>
</feature>
<evidence type="ECO:0000313" key="3">
    <source>
        <dbReference type="EMBL" id="MFC3123906.1"/>
    </source>
</evidence>
<accession>A0ABV7FX97</accession>
<feature type="compositionally biased region" description="Low complexity" evidence="1">
    <location>
        <begin position="45"/>
        <end position="72"/>
    </location>
</feature>
<keyword evidence="2" id="KW-0732">Signal</keyword>
<organism evidence="3 4">
    <name type="scientific">Teichococcus globiformis</name>
    <dbReference type="NCBI Taxonomy" id="2307229"/>
    <lineage>
        <taxon>Bacteria</taxon>
        <taxon>Pseudomonadati</taxon>
        <taxon>Pseudomonadota</taxon>
        <taxon>Alphaproteobacteria</taxon>
        <taxon>Acetobacterales</taxon>
        <taxon>Roseomonadaceae</taxon>
        <taxon>Roseomonas</taxon>
    </lineage>
</organism>
<evidence type="ECO:0000256" key="2">
    <source>
        <dbReference type="SAM" id="SignalP"/>
    </source>
</evidence>
<reference evidence="4" key="1">
    <citation type="journal article" date="2019" name="Int. J. Syst. Evol. Microbiol.">
        <title>The Global Catalogue of Microorganisms (GCM) 10K type strain sequencing project: providing services to taxonomists for standard genome sequencing and annotation.</title>
        <authorList>
            <consortium name="The Broad Institute Genomics Platform"/>
            <consortium name="The Broad Institute Genome Sequencing Center for Infectious Disease"/>
            <person name="Wu L."/>
            <person name="Ma J."/>
        </authorList>
    </citation>
    <scope>NUCLEOTIDE SEQUENCE [LARGE SCALE GENOMIC DNA]</scope>
    <source>
        <strain evidence="4">KCTC 52094</strain>
    </source>
</reference>
<proteinExistence type="predicted"/>
<sequence length="143" mass="14396">MRHVFTLCLLGLLAGGLVPKAEAAGRGDTKVSAGKTGKALSTVGSASARQAAKPRQASAASASGGQVRQAAAKPPQILRPGASAGGKSQRVVARTPRARAAAPQRTSWQAGLPAASGEQRECPVGTLSTLARGHDNVVRCLPL</sequence>
<feature type="compositionally biased region" description="Low complexity" evidence="1">
    <location>
        <begin position="89"/>
        <end position="106"/>
    </location>
</feature>
<gene>
    <name evidence="3" type="ORF">ACFOD4_02440</name>
</gene>
<feature type="signal peptide" evidence="2">
    <location>
        <begin position="1"/>
        <end position="23"/>
    </location>
</feature>
<dbReference type="EMBL" id="JBHRTN010000004">
    <property type="protein sequence ID" value="MFC3123906.1"/>
    <property type="molecule type" value="Genomic_DNA"/>
</dbReference>